<gene>
    <name evidence="4" type="ORF">PPYR_08030</name>
</gene>
<sequence>MRWFRKQGSAPKLISLSPLRTESAKLDLPVDESLKLVETTKRRSRKDSGSGSWSRNRSKNELRYYNVGESVIFVEKSGRRRHHSQPRYVTNGLEEQNAREKRNPILNRVKQTKLSCFRSPSNASQLALPSECRNTNEIQDNVHYSKNNRGRSTFFPAKLQAISSKYLQSSTNKLFVKLCKTDDDALSNTSTSRADSRTAKEHLRSLSYGAIPGINEFKKKNNPLYQEYDSSHDEEDQACLIDNDDTDSGILMNESGLIAFSENESFRCGSSASSRTLLHCDDAKQYDGLLNHYKADSSTKRSTVESTFEAVNSSFALVRLIKRVPSEEIGITITPNPAGKGYIVSQLLAGGIAARDGTVTMGDELLYINGQKCSSRSISEISNLLYSPSLEVELCIRRRTSPAGSSSHRIQESFVDYEHLSVSRSPTRCRIPERKISSNLPSRRLFFQKNVTHQSTSNKLLRRGVVSYAGQNKNNEQTSYVPETDTHNQNNSKDVSYNQSTLAASKVEDLTTNFCTLPRRPRSAVCSFHTVTLEKGLGKKALGFTIVGGRDSPKGALGIFIKTILENGQAAEDGRLRAGDEILAVNGQVCHDISHANAVSLFKSIKSGRVTMHVCRRSKSKTVSKTKSYSDLLSTSNCDV</sequence>
<dbReference type="Pfam" id="PF00595">
    <property type="entry name" value="PDZ"/>
    <property type="match status" value="2"/>
</dbReference>
<dbReference type="Gene3D" id="2.30.42.10">
    <property type="match status" value="2"/>
</dbReference>
<evidence type="ECO:0000256" key="1">
    <source>
        <dbReference type="SAM" id="MobiDB-lite"/>
    </source>
</evidence>
<evidence type="ECO:0000259" key="2">
    <source>
        <dbReference type="PROSITE" id="PS50106"/>
    </source>
</evidence>
<keyword evidence="5" id="KW-1185">Reference proteome</keyword>
<feature type="region of interest" description="Disordered" evidence="1">
    <location>
        <begin position="471"/>
        <end position="493"/>
    </location>
</feature>
<dbReference type="AlphaFoldDB" id="A0A1Y1MM26"/>
<evidence type="ECO:0000313" key="5">
    <source>
        <dbReference type="Proteomes" id="UP000327044"/>
    </source>
</evidence>
<dbReference type="PANTHER" id="PTHR11324:SF16">
    <property type="entry name" value="PDZ DOMAIN-CONTAINING PROTEIN 2"/>
    <property type="match status" value="1"/>
</dbReference>
<name>A0A1Y1MM26_PHOPY</name>
<evidence type="ECO:0000313" key="3">
    <source>
        <dbReference type="EMBL" id="JAV86732.1"/>
    </source>
</evidence>
<dbReference type="EMBL" id="GEZM01027462">
    <property type="protein sequence ID" value="JAV86732.1"/>
    <property type="molecule type" value="Transcribed_RNA"/>
</dbReference>
<dbReference type="Proteomes" id="UP000327044">
    <property type="component" value="Unassembled WGS sequence"/>
</dbReference>
<dbReference type="SUPFAM" id="SSF50156">
    <property type="entry name" value="PDZ domain-like"/>
    <property type="match status" value="2"/>
</dbReference>
<dbReference type="InParanoid" id="A0A1Y1MM26"/>
<proteinExistence type="predicted"/>
<reference evidence="4" key="3">
    <citation type="submission" date="2019-08" db="EMBL/GenBank/DDBJ databases">
        <authorList>
            <consortium name="Photinus pyralis genome working group"/>
            <person name="Fallon T.R."/>
            <person name="Sander Lower S.E."/>
            <person name="Weng J.-K."/>
        </authorList>
    </citation>
    <scope>NUCLEOTIDE SEQUENCE</scope>
    <source>
        <strain evidence="4">1611_PpyrPB1</strain>
        <tissue evidence="4">Whole body</tissue>
    </source>
</reference>
<evidence type="ECO:0000313" key="4">
    <source>
        <dbReference type="EMBL" id="KAB0800150.1"/>
    </source>
</evidence>
<dbReference type="PROSITE" id="PS50106">
    <property type="entry name" value="PDZ"/>
    <property type="match status" value="2"/>
</dbReference>
<dbReference type="EMBL" id="VVIM01000005">
    <property type="protein sequence ID" value="KAB0800150.1"/>
    <property type="molecule type" value="Genomic_DNA"/>
</dbReference>
<dbReference type="PANTHER" id="PTHR11324">
    <property type="entry name" value="IL16-RELATED"/>
    <property type="match status" value="1"/>
</dbReference>
<accession>A0A1Y1MM26</accession>
<reference evidence="3" key="1">
    <citation type="journal article" date="2016" name="Sci. Rep.">
        <title>Molecular characterization of firefly nuptial gifts: a multi-omics approach sheds light on postcopulatory sexual selection.</title>
        <authorList>
            <person name="Al-Wathiqui N."/>
            <person name="Fallon T.R."/>
            <person name="South A."/>
            <person name="Weng J.K."/>
            <person name="Lewis S.M."/>
        </authorList>
    </citation>
    <scope>NUCLEOTIDE SEQUENCE</scope>
</reference>
<feature type="domain" description="PDZ" evidence="2">
    <location>
        <begin position="317"/>
        <end position="400"/>
    </location>
</feature>
<dbReference type="SMART" id="SM00228">
    <property type="entry name" value="PDZ"/>
    <property type="match status" value="2"/>
</dbReference>
<dbReference type="CDD" id="cd06759">
    <property type="entry name" value="PDZ3_PDZD2-PDZ1_hPro-IL-16-like"/>
    <property type="match status" value="1"/>
</dbReference>
<dbReference type="InterPro" id="IPR001478">
    <property type="entry name" value="PDZ"/>
</dbReference>
<dbReference type="InterPro" id="IPR036034">
    <property type="entry name" value="PDZ_sf"/>
</dbReference>
<reference evidence="4 5" key="2">
    <citation type="journal article" date="2018" name="Elife">
        <title>Firefly genomes illuminate parallel origins of bioluminescence in beetles.</title>
        <authorList>
            <person name="Fallon T.R."/>
            <person name="Lower S.E."/>
            <person name="Chang C.H."/>
            <person name="Bessho-Uehara M."/>
            <person name="Martin G.J."/>
            <person name="Bewick A.J."/>
            <person name="Behringer M."/>
            <person name="Debat H.J."/>
            <person name="Wong I."/>
            <person name="Day J.C."/>
            <person name="Suvorov A."/>
            <person name="Silva C.J."/>
            <person name="Stanger-Hall K.F."/>
            <person name="Hall D.W."/>
            <person name="Schmitz R.J."/>
            <person name="Nelson D.R."/>
            <person name="Lewis S.M."/>
            <person name="Shigenobu S."/>
            <person name="Bybee S.M."/>
            <person name="Larracuente A.M."/>
            <person name="Oba Y."/>
            <person name="Weng J.K."/>
        </authorList>
    </citation>
    <scope>NUCLEOTIDE SEQUENCE [LARGE SCALE GENOMIC DNA]</scope>
    <source>
        <strain evidence="4">1611_PpyrPB1</strain>
        <tissue evidence="4">Whole body</tissue>
    </source>
</reference>
<feature type="domain" description="PDZ" evidence="2">
    <location>
        <begin position="530"/>
        <end position="604"/>
    </location>
</feature>
<dbReference type="EMBL" id="GEZM01027463">
    <property type="protein sequence ID" value="JAV86731.1"/>
    <property type="molecule type" value="Transcribed_RNA"/>
</dbReference>
<protein>
    <recommendedName>
        <fullName evidence="2">PDZ domain-containing protein</fullName>
    </recommendedName>
</protein>
<dbReference type="CDD" id="cd00136">
    <property type="entry name" value="PDZ_canonical"/>
    <property type="match status" value="1"/>
</dbReference>
<organism evidence="3">
    <name type="scientific">Photinus pyralis</name>
    <name type="common">Common eastern firefly</name>
    <name type="synonym">Lampyris pyralis</name>
    <dbReference type="NCBI Taxonomy" id="7054"/>
    <lineage>
        <taxon>Eukaryota</taxon>
        <taxon>Metazoa</taxon>
        <taxon>Ecdysozoa</taxon>
        <taxon>Arthropoda</taxon>
        <taxon>Hexapoda</taxon>
        <taxon>Insecta</taxon>
        <taxon>Pterygota</taxon>
        <taxon>Neoptera</taxon>
        <taxon>Endopterygota</taxon>
        <taxon>Coleoptera</taxon>
        <taxon>Polyphaga</taxon>
        <taxon>Elateriformia</taxon>
        <taxon>Elateroidea</taxon>
        <taxon>Lampyridae</taxon>
        <taxon>Lampyrinae</taxon>
        <taxon>Photinus</taxon>
    </lineage>
</organism>
<dbReference type="OrthoDB" id="6022711at2759"/>